<dbReference type="Proteomes" id="UP001056778">
    <property type="component" value="Chromosome 7"/>
</dbReference>
<dbReference type="EMBL" id="CM043021">
    <property type="protein sequence ID" value="KAI4458664.1"/>
    <property type="molecule type" value="Genomic_DNA"/>
</dbReference>
<keyword evidence="2" id="KW-1185">Reference proteome</keyword>
<protein>
    <submittedName>
        <fullName evidence="1">Heat shock protein 90 hsp90 co-chaperone aha-1</fullName>
    </submittedName>
</protein>
<comment type="caution">
    <text evidence="1">The sequence shown here is derived from an EMBL/GenBank/DDBJ whole genome shotgun (WGS) entry which is preliminary data.</text>
</comment>
<reference evidence="1" key="1">
    <citation type="submission" date="2022-04" db="EMBL/GenBank/DDBJ databases">
        <title>Chromosome-scale genome assembly of Holotrichia oblita Faldermann.</title>
        <authorList>
            <person name="Rongchong L."/>
        </authorList>
    </citation>
    <scope>NUCLEOTIDE SEQUENCE</scope>
    <source>
        <strain evidence="1">81SQS9</strain>
    </source>
</reference>
<proteinExistence type="predicted"/>
<accession>A0ACB9SW40</accession>
<keyword evidence="1" id="KW-0346">Stress response</keyword>
<evidence type="ECO:0000313" key="2">
    <source>
        <dbReference type="Proteomes" id="UP001056778"/>
    </source>
</evidence>
<organism evidence="1 2">
    <name type="scientific">Holotrichia oblita</name>
    <name type="common">Chafer beetle</name>
    <dbReference type="NCBI Taxonomy" id="644536"/>
    <lineage>
        <taxon>Eukaryota</taxon>
        <taxon>Metazoa</taxon>
        <taxon>Ecdysozoa</taxon>
        <taxon>Arthropoda</taxon>
        <taxon>Hexapoda</taxon>
        <taxon>Insecta</taxon>
        <taxon>Pterygota</taxon>
        <taxon>Neoptera</taxon>
        <taxon>Endopterygota</taxon>
        <taxon>Coleoptera</taxon>
        <taxon>Polyphaga</taxon>
        <taxon>Scarabaeiformia</taxon>
        <taxon>Scarabaeidae</taxon>
        <taxon>Melolonthinae</taxon>
        <taxon>Holotrichia</taxon>
    </lineage>
</organism>
<name>A0ACB9SW40_HOLOL</name>
<sequence length="366" mass="42160">MERQPRVGYFYDPKGRKGFGCKRRIMAKWGEGDPRWIVEERPDATNVNNWHWTERNASPWSQERIKELFKDVKIPSDEADILINEVDKCEGEASANNRKGKLIFFYEWNLVLKWSGELTEGGKYNGKITIPNLSEENDISELDIQVTISENDEEAHKLKEIMIRNGKDVIRDKLSQYVTGLKLEFSKGMILPKKDEIKPNNVNNLISGFNKKVNMAPVISESKQIGLKIETSTINITQKFQCNAEEFYNAMTRIEMVTAFTRGPVKIDPVKGGKFELFRGNIIGSFQELIPGKKIVQSWRYKQWPEGHYSIVTININEKSDHTEVQVIQTGVPKGEVDVTKANWDRYYWDAMKATFGFGVFFTSIN</sequence>
<gene>
    <name evidence="1" type="ORF">MML48_7g00015225</name>
</gene>
<evidence type="ECO:0000313" key="1">
    <source>
        <dbReference type="EMBL" id="KAI4458664.1"/>
    </source>
</evidence>